<proteinExistence type="predicted"/>
<dbReference type="Proteomes" id="UP001156215">
    <property type="component" value="Chromosome"/>
</dbReference>
<reference evidence="1" key="1">
    <citation type="journal article" date="2022" name="Front. Microbiol.">
        <title>New perspectives on an old grouping: The genomic and phenotypic variability of Oxalobacter formigenes and the implications for calcium oxalate stone prevention.</title>
        <authorList>
            <person name="Chmiel J.A."/>
            <person name="Carr C."/>
            <person name="Stuivenberg G.A."/>
            <person name="Venema R."/>
            <person name="Chanyi R.M."/>
            <person name="Al K.F."/>
            <person name="Giguere D."/>
            <person name="Say H."/>
            <person name="Akouris P.P."/>
            <person name="Dominguez Romero S.A."/>
            <person name="Kwong A."/>
            <person name="Tai V."/>
            <person name="Koval S.F."/>
            <person name="Razvi H."/>
            <person name="Bjazevic J."/>
            <person name="Burton J.P."/>
        </authorList>
    </citation>
    <scope>NUCLEOTIDE SEQUENCE</scope>
    <source>
        <strain evidence="1">WoOx3</strain>
    </source>
</reference>
<keyword evidence="2" id="KW-1185">Reference proteome</keyword>
<evidence type="ECO:0000313" key="1">
    <source>
        <dbReference type="EMBL" id="WAW09366.1"/>
    </source>
</evidence>
<evidence type="ECO:0000313" key="2">
    <source>
        <dbReference type="Proteomes" id="UP001156215"/>
    </source>
</evidence>
<gene>
    <name evidence="1" type="ORF">NB640_08900</name>
</gene>
<name>A0A9E9LUE7_9BURK</name>
<dbReference type="EMBL" id="CP098242">
    <property type="protein sequence ID" value="WAW09366.1"/>
    <property type="molecule type" value="Genomic_DNA"/>
</dbReference>
<evidence type="ECO:0008006" key="3">
    <source>
        <dbReference type="Google" id="ProtNLM"/>
    </source>
</evidence>
<protein>
    <recommendedName>
        <fullName evidence="3">DUF883 domain-containing protein</fullName>
    </recommendedName>
</protein>
<organism evidence="1 2">
    <name type="scientific">Oxalobacter vibrioformis</name>
    <dbReference type="NCBI Taxonomy" id="933080"/>
    <lineage>
        <taxon>Bacteria</taxon>
        <taxon>Pseudomonadati</taxon>
        <taxon>Pseudomonadota</taxon>
        <taxon>Betaproteobacteria</taxon>
        <taxon>Burkholderiales</taxon>
        <taxon>Oxalobacteraceae</taxon>
        <taxon>Oxalobacter</taxon>
    </lineage>
</organism>
<dbReference type="RefSeq" id="WP_269308364.1">
    <property type="nucleotide sequence ID" value="NZ_CP098242.1"/>
</dbReference>
<accession>A0A9E9LUE7</accession>
<dbReference type="AlphaFoldDB" id="A0A9E9LUE7"/>
<dbReference type="KEGG" id="ovb:NB640_08900"/>
<sequence>MKDLNLCKLKLRYEMLRAKHYANQQMREAKGRIEEKPLACLTAALGLGIVIGKLLSRH</sequence>